<dbReference type="EMBL" id="SSTD01013643">
    <property type="protein sequence ID" value="TYK05981.1"/>
    <property type="molecule type" value="Genomic_DNA"/>
</dbReference>
<gene>
    <name evidence="3" type="ORF">E5676_scaffold376G00770</name>
    <name evidence="2" type="ORF">E6C27_scaffold44G00720</name>
</gene>
<protein>
    <submittedName>
        <fullName evidence="2">WD repeat-containing protein 91-like protein</fullName>
    </submittedName>
</protein>
<organism evidence="2 4">
    <name type="scientific">Cucumis melo var. makuwa</name>
    <name type="common">Oriental melon</name>
    <dbReference type="NCBI Taxonomy" id="1194695"/>
    <lineage>
        <taxon>Eukaryota</taxon>
        <taxon>Viridiplantae</taxon>
        <taxon>Streptophyta</taxon>
        <taxon>Embryophyta</taxon>
        <taxon>Tracheophyta</taxon>
        <taxon>Spermatophyta</taxon>
        <taxon>Magnoliopsida</taxon>
        <taxon>eudicotyledons</taxon>
        <taxon>Gunneridae</taxon>
        <taxon>Pentapetalae</taxon>
        <taxon>rosids</taxon>
        <taxon>fabids</taxon>
        <taxon>Cucurbitales</taxon>
        <taxon>Cucurbitaceae</taxon>
        <taxon>Benincaseae</taxon>
        <taxon>Cucumis</taxon>
    </lineage>
</organism>
<evidence type="ECO:0000313" key="4">
    <source>
        <dbReference type="Proteomes" id="UP000321393"/>
    </source>
</evidence>
<accession>A0A5A7TLI0</accession>
<evidence type="ECO:0000313" key="3">
    <source>
        <dbReference type="EMBL" id="TYK05981.1"/>
    </source>
</evidence>
<evidence type="ECO:0000256" key="1">
    <source>
        <dbReference type="SAM" id="Phobius"/>
    </source>
</evidence>
<feature type="transmembrane region" description="Helical" evidence="1">
    <location>
        <begin position="155"/>
        <end position="174"/>
    </location>
</feature>
<reference evidence="4 5" key="1">
    <citation type="submission" date="2019-08" db="EMBL/GenBank/DDBJ databases">
        <title>Draft genome sequences of two oriental melons (Cucumis melo L. var makuwa).</title>
        <authorList>
            <person name="Kwon S.-Y."/>
        </authorList>
    </citation>
    <scope>NUCLEOTIDE SEQUENCE [LARGE SCALE GENOMIC DNA]</scope>
    <source>
        <strain evidence="5">cv. Chang Bougi</strain>
        <strain evidence="4">cv. SW 3</strain>
        <tissue evidence="2">Leaf</tissue>
    </source>
</reference>
<feature type="transmembrane region" description="Helical" evidence="1">
    <location>
        <begin position="30"/>
        <end position="48"/>
    </location>
</feature>
<feature type="transmembrane region" description="Helical" evidence="1">
    <location>
        <begin position="60"/>
        <end position="79"/>
    </location>
</feature>
<sequence length="181" mass="21211">MASGDLRSFEEVTVIYKEQEEKVCYHENKVQNLVIGYLVFGRLLIFGFTQTSLPFKCKDWWVILALTLSCTLVYFSLLLDAVTMLCRTEYELDIIRKELIEICQRILVSQNQRDLVDLTQLTMEAEESSDGFDFGFGFHQKMLMLDHFRTVRRKVHIYFTVSALLVVVVIELYVSKYLLCH</sequence>
<name>A0A5A7TLI0_CUCMM</name>
<dbReference type="PANTHER" id="PTHR33287:SF8">
    <property type="entry name" value="TRANSMEMBRANE PROTEIN 188"/>
    <property type="match status" value="1"/>
</dbReference>
<keyword evidence="1" id="KW-0812">Transmembrane</keyword>
<proteinExistence type="predicted"/>
<comment type="caution">
    <text evidence="2">The sequence shown here is derived from an EMBL/GenBank/DDBJ whole genome shotgun (WGS) entry which is preliminary data.</text>
</comment>
<keyword evidence="1" id="KW-0472">Membrane</keyword>
<dbReference type="OrthoDB" id="1250556at2759"/>
<dbReference type="Proteomes" id="UP000321947">
    <property type="component" value="Unassembled WGS sequence"/>
</dbReference>
<dbReference type="PANTHER" id="PTHR33287">
    <property type="entry name" value="OS03G0453550 PROTEIN"/>
    <property type="match status" value="1"/>
</dbReference>
<keyword evidence="1" id="KW-1133">Transmembrane helix</keyword>
<dbReference type="AlphaFoldDB" id="A0A5A7TLI0"/>
<dbReference type="Proteomes" id="UP000321393">
    <property type="component" value="Unassembled WGS sequence"/>
</dbReference>
<evidence type="ECO:0000313" key="5">
    <source>
        <dbReference type="Proteomes" id="UP000321947"/>
    </source>
</evidence>
<evidence type="ECO:0000313" key="2">
    <source>
        <dbReference type="EMBL" id="KAA0042577.1"/>
    </source>
</evidence>
<dbReference type="EMBL" id="SSTE01015921">
    <property type="protein sequence ID" value="KAA0042577.1"/>
    <property type="molecule type" value="Genomic_DNA"/>
</dbReference>